<accession>A0A9P9RAM5</accession>
<dbReference type="EMBL" id="JAGTJS010000003">
    <property type="protein sequence ID" value="KAH7272526.1"/>
    <property type="molecule type" value="Genomic_DNA"/>
</dbReference>
<comment type="caution">
    <text evidence="2">The sequence shown here is derived from an EMBL/GenBank/DDBJ whole genome shotgun (WGS) entry which is preliminary data.</text>
</comment>
<evidence type="ECO:0000256" key="1">
    <source>
        <dbReference type="SAM" id="MobiDB-lite"/>
    </source>
</evidence>
<reference evidence="2" key="1">
    <citation type="journal article" date="2021" name="Nat. Commun.">
        <title>Genetic determinants of endophytism in the Arabidopsis root mycobiome.</title>
        <authorList>
            <person name="Mesny F."/>
            <person name="Miyauchi S."/>
            <person name="Thiergart T."/>
            <person name="Pickel B."/>
            <person name="Atanasova L."/>
            <person name="Karlsson M."/>
            <person name="Huettel B."/>
            <person name="Barry K.W."/>
            <person name="Haridas S."/>
            <person name="Chen C."/>
            <person name="Bauer D."/>
            <person name="Andreopoulos W."/>
            <person name="Pangilinan J."/>
            <person name="LaButti K."/>
            <person name="Riley R."/>
            <person name="Lipzen A."/>
            <person name="Clum A."/>
            <person name="Drula E."/>
            <person name="Henrissat B."/>
            <person name="Kohler A."/>
            <person name="Grigoriev I.V."/>
            <person name="Martin F.M."/>
            <person name="Hacquard S."/>
        </authorList>
    </citation>
    <scope>NUCLEOTIDE SEQUENCE</scope>
    <source>
        <strain evidence="2">FSSC 5 MPI-SDFR-AT-0091</strain>
    </source>
</reference>
<keyword evidence="3" id="KW-1185">Reference proteome</keyword>
<feature type="compositionally biased region" description="Polar residues" evidence="1">
    <location>
        <begin position="164"/>
        <end position="173"/>
    </location>
</feature>
<protein>
    <submittedName>
        <fullName evidence="2">Uncharacterized protein</fullName>
    </submittedName>
</protein>
<proteinExistence type="predicted"/>
<feature type="region of interest" description="Disordered" evidence="1">
    <location>
        <begin position="163"/>
        <end position="186"/>
    </location>
</feature>
<dbReference type="Proteomes" id="UP000736672">
    <property type="component" value="Unassembled WGS sequence"/>
</dbReference>
<evidence type="ECO:0000313" key="3">
    <source>
        <dbReference type="Proteomes" id="UP000736672"/>
    </source>
</evidence>
<gene>
    <name evidence="2" type="ORF">B0J15DRAFT_180278</name>
</gene>
<evidence type="ECO:0000313" key="2">
    <source>
        <dbReference type="EMBL" id="KAH7272526.1"/>
    </source>
</evidence>
<dbReference type="AlphaFoldDB" id="A0A9P9RAM5"/>
<sequence length="284" mass="31101">MLNHIHLFPAVNFMSKTELPSQQDLPDFRDSKCLHSNGALTIFFFLACSMQRFVSELVKYSRRIGQAAAFKYHYTCIQAGEMILQHSPDAYDLPTRDCQQINGCRMGASGSESSRYAPIELSSASPSETFLLRLMSNLPWSLYLALWFGVGCWGCGRQSVDPRQASNHAQHTSALRPDQSQHRTPEAGRLFHTSGCASSFNPPPMSRCSTSGLQEALFSHVANRCKSLGLAQSRGLAPLAQPISGGSSVPGRQCSTQWRAVVVSAASSHSPNFPIHVALPIVFL</sequence>
<organism evidence="2 3">
    <name type="scientific">Fusarium solani</name>
    <name type="common">Filamentous fungus</name>
    <dbReference type="NCBI Taxonomy" id="169388"/>
    <lineage>
        <taxon>Eukaryota</taxon>
        <taxon>Fungi</taxon>
        <taxon>Dikarya</taxon>
        <taxon>Ascomycota</taxon>
        <taxon>Pezizomycotina</taxon>
        <taxon>Sordariomycetes</taxon>
        <taxon>Hypocreomycetidae</taxon>
        <taxon>Hypocreales</taxon>
        <taxon>Nectriaceae</taxon>
        <taxon>Fusarium</taxon>
        <taxon>Fusarium solani species complex</taxon>
    </lineage>
</organism>
<name>A0A9P9RAM5_FUSSL</name>